<dbReference type="PANTHER" id="PTHR45726">
    <property type="entry name" value="LEUKOTRIENE A-4 HYDROLASE"/>
    <property type="match status" value="1"/>
</dbReference>
<organism evidence="5 6">
    <name type="scientific">Fictibacillus marinisediminis</name>
    <dbReference type="NCBI Taxonomy" id="2878389"/>
    <lineage>
        <taxon>Bacteria</taxon>
        <taxon>Bacillati</taxon>
        <taxon>Bacillota</taxon>
        <taxon>Bacilli</taxon>
        <taxon>Bacillales</taxon>
        <taxon>Fictibacillaceae</taxon>
        <taxon>Fictibacillus</taxon>
    </lineage>
</organism>
<dbReference type="Proteomes" id="UP001139011">
    <property type="component" value="Unassembled WGS sequence"/>
</dbReference>
<feature type="signal peptide" evidence="3">
    <location>
        <begin position="1"/>
        <end position="30"/>
    </location>
</feature>
<sequence>MRKPAKKAVTMTTAALLAAGLFTGSAAAAAQGKGTISPPHVLKGGYQPIQKYSQTPKAPFQSLSKQNSRLNVMGPSKPSYKMNVFYDTAKHQICGKLSVKFKNNLKENLNELYFNLWGNADMFAENGGSMDVSNVKVDGKRAVYNVDGTALHIPSVKIKKDKSASVSMNFTVKVPEQQDRFGWFKNTVSLGNWFPILAVYDKEGWNVDPYFHAGESFYSLTGDYDVTVTTDKNQVIAASGTEAGKPQTNGNLAVHRYKAHDVRDFAMEMDPTYKVKKGMVNNVKINVYYTAEQAAYADSMLQSGLKSIDLFSDHFGTYPWPELDIVGMEGWFGGMEYPQLVMISIAGQRSQEWVKSVTAHEIGHQWFYGIIGDNEYDEPWLDESFATFSAALYDNELNQLTTPAVPNKNYHLSSPVSTFTADGDSGINAYYQMIYGYGSRTLNDLRLKVGDKAFYSAMKAYFKEKKFGVTTTKDFVTIMERETGKDLGEFFKDHRVYVSDQE</sequence>
<dbReference type="InterPro" id="IPR014782">
    <property type="entry name" value="Peptidase_M1_dom"/>
</dbReference>
<keyword evidence="6" id="KW-1185">Reference proteome</keyword>
<feature type="chain" id="PRO_5040861486" evidence="3">
    <location>
        <begin position="31"/>
        <end position="502"/>
    </location>
</feature>
<feature type="binding site" evidence="2">
    <location>
        <position position="364"/>
    </location>
    <ligand>
        <name>Zn(2+)</name>
        <dbReference type="ChEBI" id="CHEBI:29105"/>
        <note>catalytic</note>
    </ligand>
</feature>
<dbReference type="GO" id="GO:0008270">
    <property type="term" value="F:zinc ion binding"/>
    <property type="evidence" value="ECO:0007669"/>
    <property type="project" value="InterPro"/>
</dbReference>
<comment type="cofactor">
    <cofactor evidence="2">
        <name>Zn(2+)</name>
        <dbReference type="ChEBI" id="CHEBI:29105"/>
    </cofactor>
    <text evidence="2">Binds 1 zinc ion per subunit.</text>
</comment>
<dbReference type="PANTHER" id="PTHR45726:SF3">
    <property type="entry name" value="LEUKOTRIENE A-4 HYDROLASE"/>
    <property type="match status" value="1"/>
</dbReference>
<feature type="binding site" evidence="2">
    <location>
        <position position="383"/>
    </location>
    <ligand>
        <name>Zn(2+)</name>
        <dbReference type="ChEBI" id="CHEBI:29105"/>
        <note>catalytic</note>
    </ligand>
</feature>
<dbReference type="SUPFAM" id="SSF55486">
    <property type="entry name" value="Metalloproteases ('zincins'), catalytic domain"/>
    <property type="match status" value="1"/>
</dbReference>
<dbReference type="Gene3D" id="1.10.390.10">
    <property type="entry name" value="Neutral Protease Domain 2"/>
    <property type="match status" value="1"/>
</dbReference>
<comment type="caution">
    <text evidence="5">The sequence shown here is derived from an EMBL/GenBank/DDBJ whole genome shotgun (WGS) entry which is preliminary data.</text>
</comment>
<dbReference type="RefSeq" id="WP_248252773.1">
    <property type="nucleotide sequence ID" value="NZ_JAIWJX010000002.1"/>
</dbReference>
<evidence type="ECO:0000256" key="1">
    <source>
        <dbReference type="PIRSR" id="PIRSR634015-1"/>
    </source>
</evidence>
<accession>A0A9X1XAU0</accession>
<keyword evidence="3" id="KW-0732">Signal</keyword>
<protein>
    <submittedName>
        <fullName evidence="5">M1 family metallopeptidase</fullName>
    </submittedName>
</protein>
<dbReference type="GO" id="GO:0008237">
    <property type="term" value="F:metallopeptidase activity"/>
    <property type="evidence" value="ECO:0007669"/>
    <property type="project" value="InterPro"/>
</dbReference>
<evidence type="ECO:0000256" key="2">
    <source>
        <dbReference type="PIRSR" id="PIRSR634015-3"/>
    </source>
</evidence>
<keyword evidence="2" id="KW-0862">Zinc</keyword>
<dbReference type="Pfam" id="PF01433">
    <property type="entry name" value="Peptidase_M1"/>
    <property type="match status" value="1"/>
</dbReference>
<dbReference type="AlphaFoldDB" id="A0A9X1XAU0"/>
<dbReference type="InterPro" id="IPR034015">
    <property type="entry name" value="M1_LTA4H"/>
</dbReference>
<feature type="binding site" evidence="2">
    <location>
        <position position="360"/>
    </location>
    <ligand>
        <name>Zn(2+)</name>
        <dbReference type="ChEBI" id="CHEBI:29105"/>
        <note>catalytic</note>
    </ligand>
</feature>
<gene>
    <name evidence="5" type="ORF">LCY76_11670</name>
</gene>
<proteinExistence type="predicted"/>
<evidence type="ECO:0000259" key="4">
    <source>
        <dbReference type="Pfam" id="PF01433"/>
    </source>
</evidence>
<name>A0A9X1XAU0_9BACL</name>
<evidence type="ECO:0000256" key="3">
    <source>
        <dbReference type="SAM" id="SignalP"/>
    </source>
</evidence>
<feature type="domain" description="Peptidase M1 membrane alanine aminopeptidase" evidence="4">
    <location>
        <begin position="303"/>
        <end position="492"/>
    </location>
</feature>
<dbReference type="CDD" id="cd09604">
    <property type="entry name" value="M1_APN_like"/>
    <property type="match status" value="1"/>
</dbReference>
<reference evidence="5" key="1">
    <citation type="submission" date="2021-09" db="EMBL/GenBank/DDBJ databases">
        <title>Genome analysis of Fictibacillus sp. KIGAM418 isolated from marine sediment.</title>
        <authorList>
            <person name="Seo M.-J."/>
            <person name="Cho E.-S."/>
            <person name="Hwang C.Y."/>
        </authorList>
    </citation>
    <scope>NUCLEOTIDE SEQUENCE</scope>
    <source>
        <strain evidence="5">KIGAM418</strain>
    </source>
</reference>
<feature type="active site" description="Proton donor" evidence="1">
    <location>
        <position position="435"/>
    </location>
</feature>
<evidence type="ECO:0000313" key="5">
    <source>
        <dbReference type="EMBL" id="MCK6257254.1"/>
    </source>
</evidence>
<evidence type="ECO:0000313" key="6">
    <source>
        <dbReference type="Proteomes" id="UP001139011"/>
    </source>
</evidence>
<feature type="active site" description="Proton acceptor" evidence="1">
    <location>
        <position position="361"/>
    </location>
</feature>
<dbReference type="InterPro" id="IPR027268">
    <property type="entry name" value="Peptidase_M4/M1_CTD_sf"/>
</dbReference>
<keyword evidence="2" id="KW-0479">Metal-binding</keyword>
<dbReference type="EMBL" id="JAIWJX010000002">
    <property type="protein sequence ID" value="MCK6257254.1"/>
    <property type="molecule type" value="Genomic_DNA"/>
</dbReference>